<protein>
    <submittedName>
        <fullName evidence="2">Uncharacterized protein</fullName>
    </submittedName>
</protein>
<evidence type="ECO:0000313" key="4">
    <source>
        <dbReference type="Proteomes" id="UP001158986"/>
    </source>
</evidence>
<accession>A0AAU9KYC3</accession>
<feature type="region of interest" description="Disordered" evidence="1">
    <location>
        <begin position="359"/>
        <end position="383"/>
    </location>
</feature>
<dbReference type="EMBL" id="CAKLCB010000292">
    <property type="protein sequence ID" value="CAH0519311.1"/>
    <property type="molecule type" value="Genomic_DNA"/>
</dbReference>
<gene>
    <name evidence="3" type="ORF">PBS001_LOCUS5842</name>
    <name evidence="2" type="ORF">PBS003_LOCUS4876</name>
</gene>
<evidence type="ECO:0000256" key="1">
    <source>
        <dbReference type="SAM" id="MobiDB-lite"/>
    </source>
</evidence>
<evidence type="ECO:0000313" key="3">
    <source>
        <dbReference type="EMBL" id="CAH0519311.1"/>
    </source>
</evidence>
<dbReference type="Proteomes" id="UP001160483">
    <property type="component" value="Unassembled WGS sequence"/>
</dbReference>
<evidence type="ECO:0000313" key="5">
    <source>
        <dbReference type="Proteomes" id="UP001160483"/>
    </source>
</evidence>
<dbReference type="Proteomes" id="UP001158986">
    <property type="component" value="Unassembled WGS sequence"/>
</dbReference>
<sequence length="456" mass="51432">MSDNVEVISEDKTLYTGIHPSLNRRHTLGGNSSLASASDHAPIMWRAVMPTNSRSTLVSSSETEDVGENWMTFDGFMRTTRATSDISSLNRRPGDSAIFALHDVDAFSVQRAKVIRRVSEDRYVRFRNFFKCYEPGMAMEIQARSAFSREHLDAWVNYIMSPKVLHCIVETTGTQQELLDLLMVSAAISKYGESVLMAKDRRGDLDALQNMELHTCEENSQSSPLTSRVPTNSNAETMEFVVRVNEQLLEERRVGGVVLREILTHVSSMKVSVNTSTKSDGNSSLTEEEERLKQVGIRVQTDWFQDTMLKVNGRYLYDAIRQALSDRNTLLWDESKDKPGLRRIQEGDELEVEVIQVERKAASSRHSRPRLPPPPPPPRNSLTTNESLRKVLLIPSSPNASSKGGFTIENRSMSLPDEGIYERNSTTLFGTDNTCRRPLFGATRLRRPRGLPPKRP</sequence>
<dbReference type="AlphaFoldDB" id="A0AAU9KYC3"/>
<feature type="compositionally biased region" description="Pro residues" evidence="1">
    <location>
        <begin position="370"/>
        <end position="379"/>
    </location>
</feature>
<comment type="caution">
    <text evidence="2">The sequence shown here is derived from an EMBL/GenBank/DDBJ whole genome shotgun (WGS) entry which is preliminary data.</text>
</comment>
<keyword evidence="4" id="KW-1185">Reference proteome</keyword>
<organism evidence="2 5">
    <name type="scientific">Peronospora belbahrii</name>
    <dbReference type="NCBI Taxonomy" id="622444"/>
    <lineage>
        <taxon>Eukaryota</taxon>
        <taxon>Sar</taxon>
        <taxon>Stramenopiles</taxon>
        <taxon>Oomycota</taxon>
        <taxon>Peronosporomycetes</taxon>
        <taxon>Peronosporales</taxon>
        <taxon>Peronosporaceae</taxon>
        <taxon>Peronospora</taxon>
    </lineage>
</organism>
<evidence type="ECO:0000313" key="2">
    <source>
        <dbReference type="EMBL" id="CAH0478165.1"/>
    </source>
</evidence>
<reference evidence="2 4" key="1">
    <citation type="submission" date="2021-11" db="EMBL/GenBank/DDBJ databases">
        <authorList>
            <person name="Islam A."/>
            <person name="Islam S."/>
            <person name="Flora M.S."/>
            <person name="Rahman M."/>
            <person name="Ziaur R.M."/>
            <person name="Epstein J.H."/>
            <person name="Hassan M."/>
            <person name="Klassen M."/>
            <person name="Woodard K."/>
            <person name="Webb A."/>
            <person name="Webby R.J."/>
            <person name="El Zowalaty M.E."/>
        </authorList>
    </citation>
    <scope>NUCLEOTIDE SEQUENCE</scope>
    <source>
        <strain evidence="3">Pbs1</strain>
        <strain evidence="2">Pbs3</strain>
    </source>
</reference>
<name>A0AAU9KYC3_9STRA</name>
<proteinExistence type="predicted"/>
<dbReference type="EMBL" id="CAKKTJ010000219">
    <property type="protein sequence ID" value="CAH0478165.1"/>
    <property type="molecule type" value="Genomic_DNA"/>
</dbReference>